<dbReference type="InterPro" id="IPR020843">
    <property type="entry name" value="ER"/>
</dbReference>
<dbReference type="InterPro" id="IPR002328">
    <property type="entry name" value="ADH_Zn_CS"/>
</dbReference>
<comment type="similarity">
    <text evidence="4">Belongs to the zinc-containing alcohol dehydrogenase family.</text>
</comment>
<dbReference type="Gene3D" id="3.90.180.10">
    <property type="entry name" value="Medium-chain alcohol dehydrogenases, catalytic domain"/>
    <property type="match status" value="1"/>
</dbReference>
<evidence type="ECO:0000256" key="3">
    <source>
        <dbReference type="ARBA" id="ARBA00023002"/>
    </source>
</evidence>
<dbReference type="Gene3D" id="3.40.50.720">
    <property type="entry name" value="NAD(P)-binding Rossmann-like Domain"/>
    <property type="match status" value="1"/>
</dbReference>
<organism evidence="6 7">
    <name type="scientific">candidate division KSB3 bacterium</name>
    <dbReference type="NCBI Taxonomy" id="2044937"/>
    <lineage>
        <taxon>Bacteria</taxon>
        <taxon>candidate division KSB3</taxon>
    </lineage>
</organism>
<keyword evidence="3" id="KW-0560">Oxidoreductase</keyword>
<dbReference type="Proteomes" id="UP000649604">
    <property type="component" value="Unassembled WGS sequence"/>
</dbReference>
<dbReference type="GO" id="GO:0008270">
    <property type="term" value="F:zinc ion binding"/>
    <property type="evidence" value="ECO:0007669"/>
    <property type="project" value="InterPro"/>
</dbReference>
<dbReference type="PANTHER" id="PTHR43401:SF2">
    <property type="entry name" value="L-THREONINE 3-DEHYDROGENASE"/>
    <property type="match status" value="1"/>
</dbReference>
<dbReference type="InterPro" id="IPR013149">
    <property type="entry name" value="ADH-like_C"/>
</dbReference>
<reference evidence="6" key="1">
    <citation type="submission" date="2019-11" db="EMBL/GenBank/DDBJ databases">
        <title>Microbial mats filling the niche in hypersaline microbial mats.</title>
        <authorList>
            <person name="Wong H.L."/>
            <person name="Macleod F.I."/>
            <person name="White R.A. III"/>
            <person name="Burns B.P."/>
        </authorList>
    </citation>
    <scope>NUCLEOTIDE SEQUENCE</scope>
    <source>
        <strain evidence="6">Rbin_158</strain>
    </source>
</reference>
<dbReference type="InterPro" id="IPR011032">
    <property type="entry name" value="GroES-like_sf"/>
</dbReference>
<feature type="domain" description="Enoyl reductase (ER)" evidence="5">
    <location>
        <begin position="8"/>
        <end position="328"/>
    </location>
</feature>
<gene>
    <name evidence="6" type="ORF">GF339_23905</name>
</gene>
<dbReference type="Pfam" id="PF08240">
    <property type="entry name" value="ADH_N"/>
    <property type="match status" value="1"/>
</dbReference>
<evidence type="ECO:0000313" key="7">
    <source>
        <dbReference type="Proteomes" id="UP000649604"/>
    </source>
</evidence>
<keyword evidence="1 4" id="KW-0479">Metal-binding</keyword>
<protein>
    <submittedName>
        <fullName evidence="6">Alcohol dehydrogenase catalytic domain-containing protein</fullName>
    </submittedName>
</protein>
<dbReference type="AlphaFoldDB" id="A0A9D5K0H9"/>
<dbReference type="SUPFAM" id="SSF51735">
    <property type="entry name" value="NAD(P)-binding Rossmann-fold domains"/>
    <property type="match status" value="1"/>
</dbReference>
<dbReference type="Pfam" id="PF00107">
    <property type="entry name" value="ADH_zinc_N"/>
    <property type="match status" value="1"/>
</dbReference>
<dbReference type="InterPro" id="IPR050129">
    <property type="entry name" value="Zn_alcohol_dh"/>
</dbReference>
<evidence type="ECO:0000256" key="4">
    <source>
        <dbReference type="RuleBase" id="RU361277"/>
    </source>
</evidence>
<proteinExistence type="inferred from homology"/>
<name>A0A9D5K0H9_9BACT</name>
<dbReference type="EMBL" id="WJJP01000770">
    <property type="protein sequence ID" value="MBD3327649.1"/>
    <property type="molecule type" value="Genomic_DNA"/>
</dbReference>
<dbReference type="SUPFAM" id="SSF50129">
    <property type="entry name" value="GroES-like"/>
    <property type="match status" value="1"/>
</dbReference>
<evidence type="ECO:0000256" key="2">
    <source>
        <dbReference type="ARBA" id="ARBA00022833"/>
    </source>
</evidence>
<dbReference type="PROSITE" id="PS00059">
    <property type="entry name" value="ADH_ZINC"/>
    <property type="match status" value="1"/>
</dbReference>
<sequence length="342" mass="37166">MKAVVWNGPYELTLQDVPRPTPGEGEVLVKTEVVGICGSDLEIYDGRFTQTKPPMIIGHEGGGIVEAVGPGVTHFKPGDRVIVECLVYCGQCENCRKGRYNLCDFFQVLGMIDLQGEYAEYFVAPERNCYHLPEAISWPEAGFIDTLAGPMHGINSANVELGHSVAVFGGGSAGLFFCKLAKLRGAATVYLIEPQENRRSFGTRYGADVMLDPLHENVVDALRDATNGRGVDIAIEAAGSEKALQDAMGVLKKGGELVIYGVFGGGPIALDIQPIQLYEFAIQGINGYPFQYPKAITYIQDGTIPVKDLISHTFRLEDVPEAFSSGLIAERRENYMKGIVLL</sequence>
<keyword evidence="2 4" id="KW-0862">Zinc</keyword>
<dbReference type="SMART" id="SM00829">
    <property type="entry name" value="PKS_ER"/>
    <property type="match status" value="1"/>
</dbReference>
<evidence type="ECO:0000313" key="6">
    <source>
        <dbReference type="EMBL" id="MBD3327649.1"/>
    </source>
</evidence>
<evidence type="ECO:0000259" key="5">
    <source>
        <dbReference type="SMART" id="SM00829"/>
    </source>
</evidence>
<comment type="cofactor">
    <cofactor evidence="4">
        <name>Zn(2+)</name>
        <dbReference type="ChEBI" id="CHEBI:29105"/>
    </cofactor>
</comment>
<dbReference type="InterPro" id="IPR036291">
    <property type="entry name" value="NAD(P)-bd_dom_sf"/>
</dbReference>
<dbReference type="PANTHER" id="PTHR43401">
    <property type="entry name" value="L-THREONINE 3-DEHYDROGENASE"/>
    <property type="match status" value="1"/>
</dbReference>
<accession>A0A9D5K0H9</accession>
<comment type="caution">
    <text evidence="6">The sequence shown here is derived from an EMBL/GenBank/DDBJ whole genome shotgun (WGS) entry which is preliminary data.</text>
</comment>
<dbReference type="GO" id="GO:0016491">
    <property type="term" value="F:oxidoreductase activity"/>
    <property type="evidence" value="ECO:0007669"/>
    <property type="project" value="UniProtKB-KW"/>
</dbReference>
<evidence type="ECO:0000256" key="1">
    <source>
        <dbReference type="ARBA" id="ARBA00022723"/>
    </source>
</evidence>
<dbReference type="InterPro" id="IPR013154">
    <property type="entry name" value="ADH-like_N"/>
</dbReference>